<keyword evidence="1" id="KW-0680">Restriction system</keyword>
<dbReference type="PANTHER" id="PTHR30195">
    <property type="entry name" value="TYPE I SITE-SPECIFIC DEOXYRIBONUCLEASE PROTEIN SUBUNIT M AND R"/>
    <property type="match status" value="1"/>
</dbReference>
<dbReference type="EMBL" id="BART01036854">
    <property type="protein sequence ID" value="GAH15160.1"/>
    <property type="molecule type" value="Genomic_DNA"/>
</dbReference>
<dbReference type="InterPro" id="IPR021810">
    <property type="entry name" value="T1RH-like_C"/>
</dbReference>
<dbReference type="AlphaFoldDB" id="X1E432"/>
<name>X1E432_9ZZZZ</name>
<dbReference type="GO" id="GO:0009307">
    <property type="term" value="P:DNA restriction-modification system"/>
    <property type="evidence" value="ECO:0007669"/>
    <property type="project" value="UniProtKB-KW"/>
</dbReference>
<organism evidence="3">
    <name type="scientific">marine sediment metagenome</name>
    <dbReference type="NCBI Taxonomy" id="412755"/>
    <lineage>
        <taxon>unclassified sequences</taxon>
        <taxon>metagenomes</taxon>
        <taxon>ecological metagenomes</taxon>
    </lineage>
</organism>
<reference evidence="3" key="1">
    <citation type="journal article" date="2014" name="Front. Microbiol.">
        <title>High frequency of phylogenetically diverse reductive dehalogenase-homologous genes in deep subseafloor sedimentary metagenomes.</title>
        <authorList>
            <person name="Kawai M."/>
            <person name="Futagami T."/>
            <person name="Toyoda A."/>
            <person name="Takaki Y."/>
            <person name="Nishi S."/>
            <person name="Hori S."/>
            <person name="Arai W."/>
            <person name="Tsubouchi T."/>
            <person name="Morono Y."/>
            <person name="Uchiyama I."/>
            <person name="Ito T."/>
            <person name="Fujiyama A."/>
            <person name="Inagaki F."/>
            <person name="Takami H."/>
        </authorList>
    </citation>
    <scope>NUCLEOTIDE SEQUENCE</scope>
    <source>
        <strain evidence="3">Expedition CK06-06</strain>
    </source>
</reference>
<evidence type="ECO:0000256" key="1">
    <source>
        <dbReference type="ARBA" id="ARBA00022747"/>
    </source>
</evidence>
<comment type="caution">
    <text evidence="3">The sequence shown here is derived from an EMBL/GenBank/DDBJ whole genome shotgun (WGS) entry which is preliminary data.</text>
</comment>
<sequence length="164" mass="18850">AVELLNKLLNDQIKSRAKKNLVQSRSFAELLQKAIIKYQNRTIEAAKILEELLELAREIQKAQSRGEELGLSDDEIAFYDALTTNKSAVEFMGDETLKKIAKELVQEVRKSATIDFTVKASVQAKMRVIIRRLLKKYKYPPDQRPEAIRLIMEQAQLFGEEWAV</sequence>
<dbReference type="Pfam" id="PF11867">
    <property type="entry name" value="T1RH-like_C"/>
    <property type="match status" value="1"/>
</dbReference>
<evidence type="ECO:0000313" key="3">
    <source>
        <dbReference type="EMBL" id="GAH15160.1"/>
    </source>
</evidence>
<dbReference type="PANTHER" id="PTHR30195:SF15">
    <property type="entry name" value="TYPE I RESTRICTION ENZYME HINDI ENDONUCLEASE SUBUNIT"/>
    <property type="match status" value="1"/>
</dbReference>
<dbReference type="InterPro" id="IPR051268">
    <property type="entry name" value="Type-I_R_enzyme_R_subunit"/>
</dbReference>
<feature type="domain" description="Type I restriction enzyme HindI endonuclease subunit-like C-terminal" evidence="2">
    <location>
        <begin position="1"/>
        <end position="159"/>
    </location>
</feature>
<gene>
    <name evidence="3" type="ORF">S01H4_61958</name>
</gene>
<evidence type="ECO:0000259" key="2">
    <source>
        <dbReference type="Pfam" id="PF11867"/>
    </source>
</evidence>
<accession>X1E432</accession>
<feature type="non-terminal residue" evidence="3">
    <location>
        <position position="1"/>
    </location>
</feature>
<proteinExistence type="predicted"/>
<protein>
    <recommendedName>
        <fullName evidence="2">Type I restriction enzyme HindI endonuclease subunit-like C-terminal domain-containing protein</fullName>
    </recommendedName>
</protein>
<feature type="non-terminal residue" evidence="3">
    <location>
        <position position="164"/>
    </location>
</feature>